<comment type="caution">
    <text evidence="2">The sequence shown here is derived from an EMBL/GenBank/DDBJ whole genome shotgun (WGS) entry which is preliminary data.</text>
</comment>
<dbReference type="AlphaFoldDB" id="A0A917QKQ6"/>
<proteinExistence type="predicted"/>
<feature type="region of interest" description="Disordered" evidence="1">
    <location>
        <begin position="240"/>
        <end position="264"/>
    </location>
</feature>
<name>A0A917QKQ6_9NOCA</name>
<dbReference type="Proteomes" id="UP000612956">
    <property type="component" value="Unassembled WGS sequence"/>
</dbReference>
<sequence length="332" mass="36818">MIRRAAVPRAGIHNPVFLHSRARRVDRCLLRVGQRTRAGQCRRVVRRVNPVVRVVRRASLSRVASTRVVRKTPRHAARHPHAARSLGTRAVPKTPQLAVRLPRAVRRVNPSREVATRVVRRTRPPVVRLRRAVRKIRPVVQRPCVARKIRPPVVQPRRAAPRALPPCEAATAVARMLVHRKAIRARATPRTARIHAARRVIPPCEVAMAEGRMPVAHKVTHAVAHPFVAPAVPVAVRSARPVHPRTRRRNFPGPAANPRGPMTARVETPTARALVSIRAEPHATPLVRQQARARAHSPSVRVPTPTQTHARDSAKLPAQVRVVRALAQASVA</sequence>
<reference evidence="2" key="1">
    <citation type="journal article" date="2014" name="Int. J. Syst. Evol. Microbiol.">
        <title>Complete genome sequence of Corynebacterium casei LMG S-19264T (=DSM 44701T), isolated from a smear-ripened cheese.</title>
        <authorList>
            <consortium name="US DOE Joint Genome Institute (JGI-PGF)"/>
            <person name="Walter F."/>
            <person name="Albersmeier A."/>
            <person name="Kalinowski J."/>
            <person name="Ruckert C."/>
        </authorList>
    </citation>
    <scope>NUCLEOTIDE SEQUENCE</scope>
    <source>
        <strain evidence="2">CGMCC 4.7278</strain>
    </source>
</reference>
<evidence type="ECO:0000313" key="3">
    <source>
        <dbReference type="Proteomes" id="UP000612956"/>
    </source>
</evidence>
<dbReference type="EMBL" id="BMMW01000002">
    <property type="protein sequence ID" value="GGK53704.1"/>
    <property type="molecule type" value="Genomic_DNA"/>
</dbReference>
<gene>
    <name evidence="2" type="ORF">GCM10011591_26920</name>
</gene>
<accession>A0A917QKQ6</accession>
<organism evidence="2 3">
    <name type="scientific">Nocardia camponoti</name>
    <dbReference type="NCBI Taxonomy" id="1616106"/>
    <lineage>
        <taxon>Bacteria</taxon>
        <taxon>Bacillati</taxon>
        <taxon>Actinomycetota</taxon>
        <taxon>Actinomycetes</taxon>
        <taxon>Mycobacteriales</taxon>
        <taxon>Nocardiaceae</taxon>
        <taxon>Nocardia</taxon>
    </lineage>
</organism>
<feature type="compositionally biased region" description="Basic residues" evidence="1">
    <location>
        <begin position="240"/>
        <end position="250"/>
    </location>
</feature>
<keyword evidence="3" id="KW-1185">Reference proteome</keyword>
<reference evidence="2" key="2">
    <citation type="submission" date="2020-09" db="EMBL/GenBank/DDBJ databases">
        <authorList>
            <person name="Sun Q."/>
            <person name="Zhou Y."/>
        </authorList>
    </citation>
    <scope>NUCLEOTIDE SEQUENCE</scope>
    <source>
        <strain evidence="2">CGMCC 4.7278</strain>
    </source>
</reference>
<protein>
    <submittedName>
        <fullName evidence="2">Uncharacterized protein</fullName>
    </submittedName>
</protein>
<evidence type="ECO:0000313" key="2">
    <source>
        <dbReference type="EMBL" id="GGK53704.1"/>
    </source>
</evidence>
<evidence type="ECO:0000256" key="1">
    <source>
        <dbReference type="SAM" id="MobiDB-lite"/>
    </source>
</evidence>
<feature type="region of interest" description="Disordered" evidence="1">
    <location>
        <begin position="290"/>
        <end position="314"/>
    </location>
</feature>